<sequence length="340" mass="36910">MKPEFSASPQPPLSDQVVTWLILLRSGRATPKDYANFLAWRDGNPLHENAWQQLTGTLNSSMLGRLGDNYPAGYEGDIVDTSGISSLPTAAAASVSVSLGRRHFVGGALALGACAIGAAYVGNAYYPLNGLTSDAATQTGERRRYMLSDGSQLLLDARSRVDLEYTSTYRMLHLLEGAISVDVQADPTRPFLVRTAEGVVRSLGTRYMVRQQARRTLVVVHEHDVEVETMAGSRMLVPSGTGTRFDNARIGVPRSDLVPDAAWEHGWIEAHDRPLAEIVAALRPYRQGTLRVSMAAGGLPVRGTYPLDDSDAALRALESSMPIQVSRMTPWFVSINVLST</sequence>
<dbReference type="PIRSF" id="PIRSF018266">
    <property type="entry name" value="FecR"/>
    <property type="match status" value="1"/>
</dbReference>
<proteinExistence type="predicted"/>
<name>A0A157REA6_9BORD</name>
<dbReference type="Pfam" id="PF16220">
    <property type="entry name" value="DUF4880"/>
    <property type="match status" value="1"/>
</dbReference>
<organism evidence="3 4">
    <name type="scientific">Bordetella ansorpii</name>
    <dbReference type="NCBI Taxonomy" id="288768"/>
    <lineage>
        <taxon>Bacteria</taxon>
        <taxon>Pseudomonadati</taxon>
        <taxon>Pseudomonadota</taxon>
        <taxon>Betaproteobacteria</taxon>
        <taxon>Burkholderiales</taxon>
        <taxon>Alcaligenaceae</taxon>
        <taxon>Bordetella</taxon>
    </lineage>
</organism>
<dbReference type="RefSeq" id="WP_235816956.1">
    <property type="nucleotide sequence ID" value="NZ_FKBS01000029.1"/>
</dbReference>
<dbReference type="InterPro" id="IPR006860">
    <property type="entry name" value="FecR"/>
</dbReference>
<evidence type="ECO:0000313" key="3">
    <source>
        <dbReference type="EMBL" id="SAI56321.1"/>
    </source>
</evidence>
<dbReference type="InterPro" id="IPR032623">
    <property type="entry name" value="FecR_N"/>
</dbReference>
<evidence type="ECO:0000313" key="4">
    <source>
        <dbReference type="Proteomes" id="UP000077037"/>
    </source>
</evidence>
<evidence type="ECO:0000259" key="1">
    <source>
        <dbReference type="Pfam" id="PF04773"/>
    </source>
</evidence>
<dbReference type="Proteomes" id="UP000077037">
    <property type="component" value="Unassembled WGS sequence"/>
</dbReference>
<dbReference type="Pfam" id="PF04773">
    <property type="entry name" value="FecR"/>
    <property type="match status" value="1"/>
</dbReference>
<protein>
    <submittedName>
        <fullName evidence="3">Transmembrane sensor protein</fullName>
    </submittedName>
</protein>
<dbReference type="EMBL" id="FKBS01000029">
    <property type="protein sequence ID" value="SAI56321.1"/>
    <property type="molecule type" value="Genomic_DNA"/>
</dbReference>
<keyword evidence="3" id="KW-0472">Membrane</keyword>
<dbReference type="PANTHER" id="PTHR30273">
    <property type="entry name" value="PERIPLASMIC SIGNAL SENSOR AND SIGMA FACTOR ACTIVATOR FECR-RELATED"/>
    <property type="match status" value="1"/>
</dbReference>
<evidence type="ECO:0000259" key="2">
    <source>
        <dbReference type="Pfam" id="PF16220"/>
    </source>
</evidence>
<dbReference type="Gene3D" id="2.60.120.1440">
    <property type="match status" value="1"/>
</dbReference>
<gene>
    <name evidence="3" type="ORF">SAMEA1982600_04754</name>
</gene>
<accession>A0A157REA6</accession>
<reference evidence="3 4" key="1">
    <citation type="submission" date="2016-03" db="EMBL/GenBank/DDBJ databases">
        <authorList>
            <consortium name="Pathogen Informatics"/>
        </authorList>
    </citation>
    <scope>NUCLEOTIDE SEQUENCE [LARGE SCALE GENOMIC DNA]</scope>
    <source>
        <strain evidence="3 4">NCTC13364</strain>
    </source>
</reference>
<dbReference type="GO" id="GO:0016989">
    <property type="term" value="F:sigma factor antagonist activity"/>
    <property type="evidence" value="ECO:0007669"/>
    <property type="project" value="TreeGrafter"/>
</dbReference>
<dbReference type="InterPro" id="IPR012373">
    <property type="entry name" value="Ferrdict_sens_TM"/>
</dbReference>
<feature type="domain" description="FecR protein" evidence="1">
    <location>
        <begin position="135"/>
        <end position="225"/>
    </location>
</feature>
<dbReference type="PANTHER" id="PTHR30273:SF2">
    <property type="entry name" value="PROTEIN FECR"/>
    <property type="match status" value="1"/>
</dbReference>
<keyword evidence="3" id="KW-0812">Transmembrane</keyword>
<dbReference type="AlphaFoldDB" id="A0A157REA6"/>
<feature type="domain" description="FecR N-terminal" evidence="2">
    <location>
        <begin position="15"/>
        <end position="54"/>
    </location>
</feature>